<evidence type="ECO:0000313" key="13">
    <source>
        <dbReference type="Proteomes" id="UP001346149"/>
    </source>
</evidence>
<dbReference type="InterPro" id="IPR000719">
    <property type="entry name" value="Prot_kinase_dom"/>
</dbReference>
<dbReference type="GO" id="GO:0004674">
    <property type="term" value="F:protein serine/threonine kinase activity"/>
    <property type="evidence" value="ECO:0007669"/>
    <property type="project" value="UniProtKB-KW"/>
</dbReference>
<sequence>MVFKFHTPSFSDNGLEEYPMILRKFSLSELRAATQKFSRSNVVFLGKFCIVYRGLLQDGSLVAIKRPRNVNPQKIDAHFRLELRFGSNIMARHPNALTLIGFCHTEREHLLVYPLVTSRRNLESSLKEMMDEKLPVLDWAARKKVALGVARGLVHLHSGCDPVMVVHGDVRSSNIWLDEESNPVLGYSGFENEEGEMAEEGKIQNQKMKDVVAYGIVLLKLVTGERTIRVYEAAVVNNSHIFLVDWIKRVLARQRDYFSIVVDGSLNGYYDEEEAQLLVNLGLLCAHGNAARRPEMLEVVKMLEGEIPTATTLQKISLSCDQPCLLDYSDNLQVLKRVSLDEIRVATRKFGPSNLLGEGRFSVVYRGKLADGSLVAVKRLIGHTAEDVERQFETEVMIGSNRMAHHPNLLGLVGFCCEKGESLLVYPLMFNKSLEHHLRHDRDKERFPPLNWQTRKRIALGAARGLAHLHDQFVPSIVHRDICPSNILLDLGFEAVIGDFGWARLMTDGDTEEGTINWSFSTDDWPISSYLYKDTYINTSVRGTDGYIASEYISTGKCTLKSDVFAFGNLLLELMTGQPARLTVTKGRRRWTEPLSYEELKWQFEGEPSIMDEDLHGEFNQDEAMPLIDMALKCRDCNPCMRPKMREVVRMIEECL</sequence>
<comment type="subcellular location">
    <subcellularLocation>
        <location evidence="1">Membrane</location>
        <topology evidence="1">Single-pass type I membrane protein</topology>
    </subcellularLocation>
</comment>
<accession>A0AAN7KS66</accession>
<evidence type="ECO:0000256" key="6">
    <source>
        <dbReference type="ARBA" id="ARBA00022777"/>
    </source>
</evidence>
<evidence type="ECO:0000256" key="5">
    <source>
        <dbReference type="ARBA" id="ARBA00022741"/>
    </source>
</evidence>
<dbReference type="InterPro" id="IPR011009">
    <property type="entry name" value="Kinase-like_dom_sf"/>
</dbReference>
<dbReference type="InterPro" id="IPR017441">
    <property type="entry name" value="Protein_kinase_ATP_BS"/>
</dbReference>
<evidence type="ECO:0000313" key="12">
    <source>
        <dbReference type="EMBL" id="KAK4768775.1"/>
    </source>
</evidence>
<comment type="caution">
    <text evidence="12">The sequence shown here is derived from an EMBL/GenBank/DDBJ whole genome shotgun (WGS) entry which is preliminary data.</text>
</comment>
<dbReference type="EMBL" id="JAXQNO010000021">
    <property type="protein sequence ID" value="KAK4768775.1"/>
    <property type="molecule type" value="Genomic_DNA"/>
</dbReference>
<name>A0AAN7KS66_TRANT</name>
<dbReference type="InterPro" id="IPR051824">
    <property type="entry name" value="LRR_Rcpt-Like_S/T_Kinase"/>
</dbReference>
<keyword evidence="3" id="KW-0723">Serine/threonine-protein kinase</keyword>
<dbReference type="AlphaFoldDB" id="A0AAN7KS66"/>
<dbReference type="InterPro" id="IPR008266">
    <property type="entry name" value="Tyr_kinase_AS"/>
</dbReference>
<comment type="catalytic activity">
    <reaction evidence="8">
        <text>L-threonyl-[protein] + ATP = O-phospho-L-threonyl-[protein] + ADP + H(+)</text>
        <dbReference type="Rhea" id="RHEA:46608"/>
        <dbReference type="Rhea" id="RHEA-COMP:11060"/>
        <dbReference type="Rhea" id="RHEA-COMP:11605"/>
        <dbReference type="ChEBI" id="CHEBI:15378"/>
        <dbReference type="ChEBI" id="CHEBI:30013"/>
        <dbReference type="ChEBI" id="CHEBI:30616"/>
        <dbReference type="ChEBI" id="CHEBI:61977"/>
        <dbReference type="ChEBI" id="CHEBI:456216"/>
        <dbReference type="EC" id="2.7.11.1"/>
    </reaction>
</comment>
<evidence type="ECO:0000256" key="9">
    <source>
        <dbReference type="ARBA" id="ARBA00048679"/>
    </source>
</evidence>
<dbReference type="Gene3D" id="3.30.200.20">
    <property type="entry name" value="Phosphorylase Kinase, domain 1"/>
    <property type="match status" value="2"/>
</dbReference>
<dbReference type="EC" id="2.7.11.1" evidence="2"/>
<organism evidence="12 13">
    <name type="scientific">Trapa natans</name>
    <name type="common">Water chestnut</name>
    <dbReference type="NCBI Taxonomy" id="22666"/>
    <lineage>
        <taxon>Eukaryota</taxon>
        <taxon>Viridiplantae</taxon>
        <taxon>Streptophyta</taxon>
        <taxon>Embryophyta</taxon>
        <taxon>Tracheophyta</taxon>
        <taxon>Spermatophyta</taxon>
        <taxon>Magnoliopsida</taxon>
        <taxon>eudicotyledons</taxon>
        <taxon>Gunneridae</taxon>
        <taxon>Pentapetalae</taxon>
        <taxon>rosids</taxon>
        <taxon>malvids</taxon>
        <taxon>Myrtales</taxon>
        <taxon>Lythraceae</taxon>
        <taxon>Trapa</taxon>
    </lineage>
</organism>
<feature type="binding site" evidence="10">
    <location>
        <position position="378"/>
    </location>
    <ligand>
        <name>ATP</name>
        <dbReference type="ChEBI" id="CHEBI:30616"/>
    </ligand>
</feature>
<dbReference type="Gene3D" id="1.10.510.10">
    <property type="entry name" value="Transferase(Phosphotransferase) domain 1"/>
    <property type="match status" value="3"/>
</dbReference>
<evidence type="ECO:0000256" key="1">
    <source>
        <dbReference type="ARBA" id="ARBA00004479"/>
    </source>
</evidence>
<dbReference type="GO" id="GO:0016020">
    <property type="term" value="C:membrane"/>
    <property type="evidence" value="ECO:0007669"/>
    <property type="project" value="UniProtKB-SubCell"/>
</dbReference>
<feature type="domain" description="Protein kinase" evidence="11">
    <location>
        <begin position="37"/>
        <end position="307"/>
    </location>
</feature>
<evidence type="ECO:0000256" key="3">
    <source>
        <dbReference type="ARBA" id="ARBA00022527"/>
    </source>
</evidence>
<evidence type="ECO:0000256" key="2">
    <source>
        <dbReference type="ARBA" id="ARBA00012513"/>
    </source>
</evidence>
<keyword evidence="7 10" id="KW-0067">ATP-binding</keyword>
<gene>
    <name evidence="12" type="ORF">SAY86_026925</name>
</gene>
<evidence type="ECO:0000259" key="11">
    <source>
        <dbReference type="PROSITE" id="PS50011"/>
    </source>
</evidence>
<evidence type="ECO:0000256" key="10">
    <source>
        <dbReference type="PROSITE-ProRule" id="PRU10141"/>
    </source>
</evidence>
<keyword evidence="4" id="KW-0808">Transferase</keyword>
<evidence type="ECO:0000256" key="7">
    <source>
        <dbReference type="ARBA" id="ARBA00022840"/>
    </source>
</evidence>
<dbReference type="FunFam" id="3.30.200.20:FF:000015">
    <property type="entry name" value="Somatic embryogenesis receptor kinase 1"/>
    <property type="match status" value="1"/>
</dbReference>
<evidence type="ECO:0000256" key="4">
    <source>
        <dbReference type="ARBA" id="ARBA00022679"/>
    </source>
</evidence>
<protein>
    <recommendedName>
        <fullName evidence="2">non-specific serine/threonine protein kinase</fullName>
        <ecNumber evidence="2">2.7.11.1</ecNumber>
    </recommendedName>
</protein>
<dbReference type="Proteomes" id="UP001346149">
    <property type="component" value="Unassembled WGS sequence"/>
</dbReference>
<dbReference type="PROSITE" id="PS50011">
    <property type="entry name" value="PROTEIN_KINASE_DOM"/>
    <property type="match status" value="2"/>
</dbReference>
<evidence type="ECO:0000256" key="8">
    <source>
        <dbReference type="ARBA" id="ARBA00047899"/>
    </source>
</evidence>
<comment type="catalytic activity">
    <reaction evidence="9">
        <text>L-seryl-[protein] + ATP = O-phospho-L-seryl-[protein] + ADP + H(+)</text>
        <dbReference type="Rhea" id="RHEA:17989"/>
        <dbReference type="Rhea" id="RHEA-COMP:9863"/>
        <dbReference type="Rhea" id="RHEA-COMP:11604"/>
        <dbReference type="ChEBI" id="CHEBI:15378"/>
        <dbReference type="ChEBI" id="CHEBI:29999"/>
        <dbReference type="ChEBI" id="CHEBI:30616"/>
        <dbReference type="ChEBI" id="CHEBI:83421"/>
        <dbReference type="ChEBI" id="CHEBI:456216"/>
        <dbReference type="EC" id="2.7.11.1"/>
    </reaction>
</comment>
<dbReference type="GO" id="GO:0005524">
    <property type="term" value="F:ATP binding"/>
    <property type="evidence" value="ECO:0007669"/>
    <property type="project" value="UniProtKB-UniRule"/>
</dbReference>
<feature type="domain" description="Protein kinase" evidence="11">
    <location>
        <begin position="350"/>
        <end position="656"/>
    </location>
</feature>
<dbReference type="PROSITE" id="PS00109">
    <property type="entry name" value="PROTEIN_KINASE_TYR"/>
    <property type="match status" value="1"/>
</dbReference>
<dbReference type="PROSITE" id="PS00107">
    <property type="entry name" value="PROTEIN_KINASE_ATP"/>
    <property type="match status" value="1"/>
</dbReference>
<dbReference type="PANTHER" id="PTHR48006:SF102">
    <property type="entry name" value="LEUCINE-RICH REPEAT-CONTAINING PROTEIN DDB_G0281931-RELATED"/>
    <property type="match status" value="1"/>
</dbReference>
<keyword evidence="6" id="KW-0418">Kinase</keyword>
<reference evidence="12 13" key="1">
    <citation type="journal article" date="2023" name="Hortic Res">
        <title>Pangenome of water caltrop reveals structural variations and asymmetric subgenome divergence after allopolyploidization.</title>
        <authorList>
            <person name="Zhang X."/>
            <person name="Chen Y."/>
            <person name="Wang L."/>
            <person name="Yuan Y."/>
            <person name="Fang M."/>
            <person name="Shi L."/>
            <person name="Lu R."/>
            <person name="Comes H.P."/>
            <person name="Ma Y."/>
            <person name="Chen Y."/>
            <person name="Huang G."/>
            <person name="Zhou Y."/>
            <person name="Zheng Z."/>
            <person name="Qiu Y."/>
        </authorList>
    </citation>
    <scope>NUCLEOTIDE SEQUENCE [LARGE SCALE GENOMIC DNA]</scope>
    <source>
        <strain evidence="12">F231</strain>
    </source>
</reference>
<keyword evidence="13" id="KW-1185">Reference proteome</keyword>
<dbReference type="PANTHER" id="PTHR48006">
    <property type="entry name" value="LEUCINE-RICH REPEAT-CONTAINING PROTEIN DDB_G0281931-RELATED"/>
    <property type="match status" value="1"/>
</dbReference>
<dbReference type="SUPFAM" id="SSF56112">
    <property type="entry name" value="Protein kinase-like (PK-like)"/>
    <property type="match status" value="2"/>
</dbReference>
<keyword evidence="5 10" id="KW-0547">Nucleotide-binding</keyword>
<dbReference type="Pfam" id="PF00069">
    <property type="entry name" value="Pkinase"/>
    <property type="match status" value="2"/>
</dbReference>
<proteinExistence type="predicted"/>